<dbReference type="Pfam" id="PF02170">
    <property type="entry name" value="PAZ"/>
    <property type="match status" value="1"/>
</dbReference>
<dbReference type="InterPro" id="IPR036085">
    <property type="entry name" value="PAZ_dom_sf"/>
</dbReference>
<feature type="compositionally biased region" description="Basic and acidic residues" evidence="1">
    <location>
        <begin position="49"/>
        <end position="58"/>
    </location>
</feature>
<evidence type="ECO:0000313" key="4">
    <source>
        <dbReference type="Proteomes" id="UP000192257"/>
    </source>
</evidence>
<dbReference type="STRING" id="67003.A0A1X0P0P6"/>
<dbReference type="Gene3D" id="3.30.420.10">
    <property type="entry name" value="Ribonuclease H-like superfamily/Ribonuclease H"/>
    <property type="match status" value="1"/>
</dbReference>
<dbReference type="Pfam" id="PF02171">
    <property type="entry name" value="Piwi"/>
    <property type="match status" value="1"/>
</dbReference>
<dbReference type="CDD" id="cd02846">
    <property type="entry name" value="PAZ_argonaute_like"/>
    <property type="match status" value="1"/>
</dbReference>
<dbReference type="SUPFAM" id="SSF101690">
    <property type="entry name" value="PAZ domain"/>
    <property type="match status" value="1"/>
</dbReference>
<dbReference type="SMART" id="SM00949">
    <property type="entry name" value="PAZ"/>
    <property type="match status" value="1"/>
</dbReference>
<evidence type="ECO:0000256" key="1">
    <source>
        <dbReference type="SAM" id="MobiDB-lite"/>
    </source>
</evidence>
<feature type="compositionally biased region" description="Gly residues" evidence="1">
    <location>
        <begin position="22"/>
        <end position="32"/>
    </location>
</feature>
<feature type="domain" description="PAZ" evidence="2">
    <location>
        <begin position="292"/>
        <end position="394"/>
    </location>
</feature>
<dbReference type="SUPFAM" id="SSF53098">
    <property type="entry name" value="Ribonuclease H-like"/>
    <property type="match status" value="1"/>
</dbReference>
<dbReference type="Gene3D" id="2.170.260.10">
    <property type="entry name" value="paz domain"/>
    <property type="match status" value="1"/>
</dbReference>
<feature type="compositionally biased region" description="Gly residues" evidence="1">
    <location>
        <begin position="39"/>
        <end position="48"/>
    </location>
</feature>
<evidence type="ECO:0000259" key="2">
    <source>
        <dbReference type="PROSITE" id="PS50821"/>
    </source>
</evidence>
<comment type="caution">
    <text evidence="3">The sequence shown here is derived from an EMBL/GenBank/DDBJ whole genome shotgun (WGS) entry which is preliminary data.</text>
</comment>
<dbReference type="OrthoDB" id="445936at2759"/>
<dbReference type="InterPro" id="IPR003100">
    <property type="entry name" value="PAZ_dom"/>
</dbReference>
<feature type="compositionally biased region" description="Gly residues" evidence="1">
    <location>
        <begin position="59"/>
        <end position="73"/>
    </location>
</feature>
<reference evidence="3 4" key="1">
    <citation type="submission" date="2017-03" db="EMBL/GenBank/DDBJ databases">
        <title>An alternative strategy for trypanosome survival in the mammalian bloodstream revealed through genome and transcriptome analysis of the ubiquitous bovine parasite Trypanosoma (Megatrypanum) theileri.</title>
        <authorList>
            <person name="Kelly S."/>
            <person name="Ivens A."/>
            <person name="Mott A."/>
            <person name="O'Neill E."/>
            <person name="Emms D."/>
            <person name="Macleod O."/>
            <person name="Voorheis P."/>
            <person name="Matthews J."/>
            <person name="Matthews K."/>
            <person name="Carrington M."/>
        </authorList>
    </citation>
    <scope>NUCLEOTIDE SEQUENCE [LARGE SCALE GENOMIC DNA]</scope>
    <source>
        <strain evidence="3">Edinburgh</strain>
    </source>
</reference>
<dbReference type="InterPro" id="IPR003165">
    <property type="entry name" value="Piwi"/>
</dbReference>
<accession>A0A1X0P0P6</accession>
<dbReference type="RefSeq" id="XP_028884541.1">
    <property type="nucleotide sequence ID" value="XM_029024138.1"/>
</dbReference>
<dbReference type="AlphaFoldDB" id="A0A1X0P0P6"/>
<feature type="compositionally biased region" description="Basic and acidic residues" evidence="1">
    <location>
        <begin position="9"/>
        <end position="18"/>
    </location>
</feature>
<feature type="region of interest" description="Disordered" evidence="1">
    <location>
        <begin position="1"/>
        <end position="79"/>
    </location>
</feature>
<dbReference type="VEuPathDB" id="TriTrypDB:TM35_000082730"/>
<dbReference type="Proteomes" id="UP000192257">
    <property type="component" value="Unassembled WGS sequence"/>
</dbReference>
<dbReference type="PANTHER" id="PTHR22891">
    <property type="entry name" value="EUKARYOTIC TRANSLATION INITIATION FACTOR 2C"/>
    <property type="match status" value="1"/>
</dbReference>
<evidence type="ECO:0000313" key="3">
    <source>
        <dbReference type="EMBL" id="ORC90475.1"/>
    </source>
</evidence>
<sequence length="898" mass="100259">MRGSTQGNEGRRGSDRGRGGGHRGGGGGSRGSGGDRGRGGGSRGSGGDRGGRGGDRGRGGGSRGRGRGGGFIGGDSRMNQTREKDAIMDFANETFDCPLEANTNLFPLDIDNRKKIYIHIVSYEMKGGAGDLQDRLKIKACEEMLKKMKKEINDQGSFDFDICICTGQSILSPQPLPVEEYSFGFEVKGRKGKTTQFYQLTVAKKDCITLDIDKHRTEINSIIGKAVKTCYRDKIGEKYIDINGNGTTVGSRIATFDGVIPKVFATTIRGKKRTILQIDISVTVASTRNCLTVIEELKRSDSRVIDRLIIEKFIKKKVCTIYNASRGSIYTVSGISDKKAKDATGLKGNPEQTYVQYFAERYRMQINPEQTLFECKTSSGRKVFIPPEVLYELSIDEKDRRQLPLLCSIYPDDRRKRVADVLKRLKTEENGAAINILKKYGISFSDKELLVSGYVLGPVEILIPRDQGYKSVQTLGECNQQGFLKELQVLHHPGDRRSLDVVIYDETNRGGTVLNIIKKNLDSINSPVRLENVYHVKNIKDAKGFSYKKMMAFAFFRQNGKENYQSLKSIWTKKDIFSQMIVKDLTEYREASIVKAVSQQVSAKQGKLNWVMDIAKCCPLLTQKMDSNNGLLIIAGDIGRDQVNVRFEKSTMRESIYTVAFVAFFVRGKDWITYCNHYHVNGKKETIFSSGQDAKSSQLSGGVLIPSEVLSEKMENFIQDAQKHFNQMGLKVSALLFLRGCASEGEMINAQQHDVDFLSAYLKDNVAWAAVAAQRYVHTRLSAKTPGNPSLLCNVPRGFVTSEGTDKRFGESFFLNGANCTLGHARSTLYVVFGRKNIFELSELQKLIYGMCFLYPNKTDALPLPLPLKCASEYARKFVPLREVETLPQSLRTTMHYL</sequence>
<proteinExistence type="predicted"/>
<dbReference type="GO" id="GO:0003723">
    <property type="term" value="F:RNA binding"/>
    <property type="evidence" value="ECO:0007669"/>
    <property type="project" value="InterPro"/>
</dbReference>
<dbReference type="InterPro" id="IPR036397">
    <property type="entry name" value="RNaseH_sf"/>
</dbReference>
<name>A0A1X0P0P6_9TRYP</name>
<protein>
    <submittedName>
        <fullName evidence="3">Putative argonaute-like protein</fullName>
    </submittedName>
</protein>
<dbReference type="SMART" id="SM00950">
    <property type="entry name" value="Piwi"/>
    <property type="match status" value="1"/>
</dbReference>
<keyword evidence="4" id="KW-1185">Reference proteome</keyword>
<dbReference type="InterPro" id="IPR012337">
    <property type="entry name" value="RNaseH-like_sf"/>
</dbReference>
<dbReference type="EMBL" id="NBCO01000008">
    <property type="protein sequence ID" value="ORC90475.1"/>
    <property type="molecule type" value="Genomic_DNA"/>
</dbReference>
<gene>
    <name evidence="3" type="ORF">TM35_000082730</name>
</gene>
<dbReference type="PROSITE" id="PS50821">
    <property type="entry name" value="PAZ"/>
    <property type="match status" value="1"/>
</dbReference>
<organism evidence="3 4">
    <name type="scientific">Trypanosoma theileri</name>
    <dbReference type="NCBI Taxonomy" id="67003"/>
    <lineage>
        <taxon>Eukaryota</taxon>
        <taxon>Discoba</taxon>
        <taxon>Euglenozoa</taxon>
        <taxon>Kinetoplastea</taxon>
        <taxon>Metakinetoplastina</taxon>
        <taxon>Trypanosomatida</taxon>
        <taxon>Trypanosomatidae</taxon>
        <taxon>Trypanosoma</taxon>
    </lineage>
</organism>
<dbReference type="GeneID" id="39983918"/>